<dbReference type="GeneID" id="14697494"/>
<evidence type="ECO:0000256" key="1">
    <source>
        <dbReference type="SAM" id="MobiDB-lite"/>
    </source>
</evidence>
<reference evidence="3 4" key="1">
    <citation type="journal article" date="2013" name="Nature">
        <title>Abundant SAR11 viruses in the ocean.</title>
        <authorList>
            <person name="Zhao Y."/>
            <person name="Temperton B."/>
            <person name="Thrash J.C."/>
            <person name="Schwalbach M.S."/>
            <person name="Vergin K.L."/>
            <person name="Landry Z.C."/>
            <person name="Ellisman M."/>
            <person name="Deerinck T."/>
            <person name="Sullivan M.B."/>
            <person name="Giovannoni S.J."/>
        </authorList>
    </citation>
    <scope>NUCLEOTIDE SEQUENCE [LARGE SCALE GENOMIC DNA]</scope>
</reference>
<feature type="compositionally biased region" description="Polar residues" evidence="1">
    <location>
        <begin position="180"/>
        <end position="192"/>
    </location>
</feature>
<dbReference type="Gene3D" id="2.40.50.140">
    <property type="entry name" value="Nucleic acid-binding proteins"/>
    <property type="match status" value="1"/>
</dbReference>
<dbReference type="GO" id="GO:0003677">
    <property type="term" value="F:DNA binding"/>
    <property type="evidence" value="ECO:0007669"/>
    <property type="project" value="UniProtKB-KW"/>
</dbReference>
<proteinExistence type="predicted"/>
<evidence type="ECO:0000313" key="4">
    <source>
        <dbReference type="Proteomes" id="UP000011294"/>
    </source>
</evidence>
<dbReference type="RefSeq" id="YP_007517772.1">
    <property type="nucleotide sequence ID" value="NC_020482.1"/>
</dbReference>
<protein>
    <submittedName>
        <fullName evidence="3">Single-stranded DNA-binding protein</fullName>
    </submittedName>
</protein>
<keyword evidence="3" id="KW-0238">DNA-binding</keyword>
<sequence>MNKLTTHVSVVGKAIYPHLNKPDVKFNDAGEYKVTLEVAKSEATDMIKLFDDAQADSLKTAIAENKGKKVKESPHPRYNVEGDKVFFIFKLKASGVNKQTKETFTQRPQLLDAQKQPHPVEKTIWGGSKLKIAYELVPYLAPFGAGITARIKAVQILELVEGKSDTPFEKEDGYKAEVNSDVQTEVQTSSDF</sequence>
<keyword evidence="4" id="KW-1185">Reference proteome</keyword>
<dbReference type="EMBL" id="KC465900">
    <property type="protein sequence ID" value="AGE60542.1"/>
    <property type="molecule type" value="Genomic_DNA"/>
</dbReference>
<name>M1I847_9CAUD</name>
<dbReference type="SUPFAM" id="SSF50249">
    <property type="entry name" value="Nucleic acid-binding proteins"/>
    <property type="match status" value="1"/>
</dbReference>
<accession>M1I847</accession>
<dbReference type="Proteomes" id="UP000011294">
    <property type="component" value="Genome"/>
</dbReference>
<evidence type="ECO:0000259" key="2">
    <source>
        <dbReference type="Pfam" id="PF21265"/>
    </source>
</evidence>
<dbReference type="InterPro" id="IPR012340">
    <property type="entry name" value="NA-bd_OB-fold"/>
</dbReference>
<dbReference type="OrthoDB" id="10173at10239"/>
<feature type="domain" description="Single-stranded DNA-binding protein BPT7" evidence="2">
    <location>
        <begin position="15"/>
        <end position="155"/>
    </location>
</feature>
<dbReference type="InterPro" id="IPR049476">
    <property type="entry name" value="SBB_BPT7"/>
</dbReference>
<evidence type="ECO:0000313" key="3">
    <source>
        <dbReference type="EMBL" id="AGE60542.1"/>
    </source>
</evidence>
<feature type="region of interest" description="Disordered" evidence="1">
    <location>
        <begin position="166"/>
        <end position="192"/>
    </location>
</feature>
<organism evidence="3 4">
    <name type="scientific">Pelagibacter phage HTVC011P</name>
    <dbReference type="NCBI Taxonomy" id="1283078"/>
    <lineage>
        <taxon>Viruses</taxon>
        <taxon>Duplodnaviria</taxon>
        <taxon>Heunggongvirae</taxon>
        <taxon>Uroviricota</taxon>
        <taxon>Caudoviricetes</taxon>
        <taxon>Autographivirales</taxon>
        <taxon>Stopavirus</taxon>
        <taxon>Stopavirus HTVC011P</taxon>
    </lineage>
</organism>
<dbReference type="KEGG" id="vg:14697494"/>
<feature type="compositionally biased region" description="Basic and acidic residues" evidence="1">
    <location>
        <begin position="166"/>
        <end position="175"/>
    </location>
</feature>
<dbReference type="Pfam" id="PF21265">
    <property type="entry name" value="SBB_T7"/>
    <property type="match status" value="1"/>
</dbReference>